<feature type="compositionally biased region" description="Basic and acidic residues" evidence="5">
    <location>
        <begin position="295"/>
        <end position="305"/>
    </location>
</feature>
<dbReference type="NCBIfam" id="TIGR02516">
    <property type="entry name" value="type_III_yscC"/>
    <property type="match status" value="1"/>
</dbReference>
<evidence type="ECO:0000259" key="6">
    <source>
        <dbReference type="Pfam" id="PF00263"/>
    </source>
</evidence>
<feature type="compositionally biased region" description="Low complexity" evidence="5">
    <location>
        <begin position="592"/>
        <end position="612"/>
    </location>
</feature>
<dbReference type="AlphaFoldDB" id="A0AAE4GBS7"/>
<keyword evidence="3" id="KW-0998">Cell outer membrane</keyword>
<evidence type="ECO:0000256" key="3">
    <source>
        <dbReference type="HAMAP-Rule" id="MF_02219"/>
    </source>
</evidence>
<evidence type="ECO:0000313" key="8">
    <source>
        <dbReference type="EMBL" id="MDT0339047.1"/>
    </source>
</evidence>
<dbReference type="Pfam" id="PF00263">
    <property type="entry name" value="Secretin"/>
    <property type="match status" value="1"/>
</dbReference>
<feature type="domain" description="NolW-like" evidence="7">
    <location>
        <begin position="185"/>
        <end position="339"/>
    </location>
</feature>
<keyword evidence="3 4" id="KW-0813">Transport</keyword>
<feature type="compositionally biased region" description="Low complexity" evidence="5">
    <location>
        <begin position="642"/>
        <end position="676"/>
    </location>
</feature>
<dbReference type="GO" id="GO:0030257">
    <property type="term" value="C:type III protein secretion system complex"/>
    <property type="evidence" value="ECO:0007669"/>
    <property type="project" value="UniProtKB-UniRule"/>
</dbReference>
<evidence type="ECO:0000256" key="2">
    <source>
        <dbReference type="ARBA" id="ARBA00022729"/>
    </source>
</evidence>
<accession>A0AAE4GBS7</accession>
<reference evidence="8" key="1">
    <citation type="submission" date="2023-02" db="EMBL/GenBank/DDBJ databases">
        <title>Description of Herbaspirillum huttiense subsp. nephrolepsisexaltata and Herbaspirillum huttiense subsp. lycopersicon.</title>
        <authorList>
            <person name="Poudel M."/>
            <person name="Sharma A."/>
            <person name="Goss E."/>
            <person name="Tapia J.H."/>
            <person name="Harmon C.M."/>
            <person name="Jones J.B."/>
        </authorList>
    </citation>
    <scope>NUCLEOTIDE SEQUENCE</scope>
    <source>
        <strain evidence="8">NC40101</strain>
    </source>
</reference>
<dbReference type="Gene3D" id="3.55.50.30">
    <property type="match status" value="1"/>
</dbReference>
<organism evidence="8">
    <name type="scientific">Herbaspirillum huttiense subsp. nephrolepidis</name>
    <dbReference type="NCBI Taxonomy" id="3075126"/>
    <lineage>
        <taxon>Bacteria</taxon>
        <taxon>Pseudomonadati</taxon>
        <taxon>Pseudomonadota</taxon>
        <taxon>Betaproteobacteria</taxon>
        <taxon>Burkholderiales</taxon>
        <taxon>Oxalobacteraceae</taxon>
        <taxon>Herbaspirillum</taxon>
    </lineage>
</organism>
<keyword evidence="3" id="KW-0653">Protein transport</keyword>
<dbReference type="InterPro" id="IPR003522">
    <property type="entry name" value="T3SS_OM_pore_YscC"/>
</dbReference>
<dbReference type="InterPro" id="IPR050810">
    <property type="entry name" value="Bact_Secretion_Sys_Channel"/>
</dbReference>
<dbReference type="Pfam" id="PF03958">
    <property type="entry name" value="Secretin_N"/>
    <property type="match status" value="1"/>
</dbReference>
<evidence type="ECO:0000256" key="1">
    <source>
        <dbReference type="ARBA" id="ARBA00004442"/>
    </source>
</evidence>
<dbReference type="RefSeq" id="WP_310838637.1">
    <property type="nucleotide sequence ID" value="NZ_JAVLSM010000017.1"/>
</dbReference>
<comment type="subunit">
    <text evidence="3">The core secretion machinery of the T3SS is composed of approximately 20 different proteins, including cytoplasmic components, a base, an export apparatus and a needle. This subunit is part of the base, which anchors the injectisome in the bacterial cell envelope. Forms a stable homooligomeric complex.</text>
</comment>
<evidence type="ECO:0000256" key="4">
    <source>
        <dbReference type="RuleBase" id="RU004004"/>
    </source>
</evidence>
<proteinExistence type="inferred from homology"/>
<evidence type="ECO:0000256" key="5">
    <source>
        <dbReference type="SAM" id="MobiDB-lite"/>
    </source>
</evidence>
<feature type="compositionally biased region" description="Pro residues" evidence="5">
    <location>
        <begin position="613"/>
        <end position="624"/>
    </location>
</feature>
<keyword evidence="3" id="KW-0472">Membrane</keyword>
<dbReference type="GO" id="GO:0009279">
    <property type="term" value="C:cell outer membrane"/>
    <property type="evidence" value="ECO:0007669"/>
    <property type="project" value="UniProtKB-SubCell"/>
</dbReference>
<dbReference type="PANTHER" id="PTHR30332">
    <property type="entry name" value="PROBABLE GENERAL SECRETION PATHWAY PROTEIN D"/>
    <property type="match status" value="1"/>
</dbReference>
<dbReference type="InterPro" id="IPR004846">
    <property type="entry name" value="T2SS/T3SS_dom"/>
</dbReference>
<feature type="compositionally biased region" description="Low complexity" evidence="5">
    <location>
        <begin position="483"/>
        <end position="503"/>
    </location>
</feature>
<dbReference type="InterPro" id="IPR005644">
    <property type="entry name" value="NolW-like"/>
</dbReference>
<feature type="region of interest" description="Disordered" evidence="5">
    <location>
        <begin position="482"/>
        <end position="503"/>
    </location>
</feature>
<evidence type="ECO:0000259" key="7">
    <source>
        <dbReference type="Pfam" id="PF03958"/>
    </source>
</evidence>
<dbReference type="PRINTS" id="PR01337">
    <property type="entry name" value="TYPE3OMGPROT"/>
</dbReference>
<feature type="domain" description="Type II/III secretion system secretin-like" evidence="6">
    <location>
        <begin position="405"/>
        <end position="569"/>
    </location>
</feature>
<dbReference type="Gene3D" id="3.30.1370.120">
    <property type="match status" value="1"/>
</dbReference>
<keyword evidence="2 3" id="KW-0732">Signal</keyword>
<sequence>MNSREWIKSWGMGILLAALLLWGTTLHAAVPAAWKDSGFSINANGMTLNGVLEDFSRTYGVRLSMSGEGDRLVKGRLKADNGIEFLNRLGATYKFRWFVYNNTLYVASASDNTSERLEVGEDAVQDAKAALVGLGLYDERFGWGELPDEGVVIVSGPRSYVDLARNVLLPASDKKVPRKGRQIMMFRLKYATAMDRVITSRGKTETIPGIKTILSNLLFGPNSGEKLSGSTPRFDAASNKRSRQPKNERAAIGESTGEGLGPLFSAPVGNGNNLMMPGGAMDGGRNGGGAGDSGRASEEEGRPRIEADPSLNAIMIYDNINKRDMYASLIAELDVQPQQIEIEALIVDIDRSKLSDMGVEWGVRAGAVNSTINATTAASEGMNLPLPGATLLISNAARFYARLKAMESNGDAHVLATPTVLTLDNVAAVLDLSRSAYVSLVGERVADLADITAGTKLRVIPRIIHDGGQTRVRLEVDIEDGSLDSNDSGNSGNPNNTVSTSVTRSTISTQAIIDSQQTLMIGGYRAEALSKNKQKVPVLGDLPVLGGLFRSESQSTSTKERLFLITPRITGTDGLDVSTTRALREKSPDQSAAPAIPATPATPAAPGTMPGAPAAPMPPLPPGIPGTTTGPVLPVGPPPHAAGPSDTTEASATPATAAATTASDTPAAPVSTAAAAGPFSPIGNGLRLPTRTRVRCKRPAGVGMM</sequence>
<dbReference type="GO" id="GO:0015627">
    <property type="term" value="C:type II protein secretion system complex"/>
    <property type="evidence" value="ECO:0007669"/>
    <property type="project" value="TreeGrafter"/>
</dbReference>
<comment type="function">
    <text evidence="3">Component of the type III secretion system (T3SS), also called injectisome, which is used to inject bacterial effector proteins into eukaryotic host cells. Forms a ring-shaped multimeric structure with an apparent central pore in the outer membrane.</text>
</comment>
<comment type="caution">
    <text evidence="8">The sequence shown here is derived from an EMBL/GenBank/DDBJ whole genome shotgun (WGS) entry which is preliminary data.</text>
</comment>
<comment type="subcellular location">
    <subcellularLocation>
        <location evidence="1 3 4">Cell outer membrane</location>
    </subcellularLocation>
</comment>
<dbReference type="GO" id="GO:0030254">
    <property type="term" value="P:protein secretion by the type III secretion system"/>
    <property type="evidence" value="ECO:0007669"/>
    <property type="project" value="UniProtKB-UniRule"/>
</dbReference>
<keyword evidence="3" id="KW-0811">Translocation</keyword>
<comment type="similarity">
    <text evidence="3">Belongs to the bacterial secretin family. T3SS SctC subfamily.</text>
</comment>
<dbReference type="EMBL" id="JAVRAA010000011">
    <property type="protein sequence ID" value="MDT0339047.1"/>
    <property type="molecule type" value="Genomic_DNA"/>
</dbReference>
<feature type="region of interest" description="Disordered" evidence="5">
    <location>
        <begin position="571"/>
        <end position="687"/>
    </location>
</feature>
<feature type="region of interest" description="Disordered" evidence="5">
    <location>
        <begin position="221"/>
        <end position="305"/>
    </location>
</feature>
<dbReference type="InterPro" id="IPR038591">
    <property type="entry name" value="NolW-like_sf"/>
</dbReference>
<dbReference type="HAMAP" id="MF_02219">
    <property type="entry name" value="Type_III_secretin"/>
    <property type="match status" value="1"/>
</dbReference>
<name>A0AAE4GBS7_9BURK</name>
<gene>
    <name evidence="3 8" type="primary">sctC</name>
    <name evidence="8" type="ORF">RJN63_19590</name>
</gene>
<protein>
    <recommendedName>
        <fullName evidence="3">Type 3 secretion system secretin</fullName>
        <shortName evidence="3">T3SS secretin</shortName>
    </recommendedName>
</protein>
<dbReference type="PANTHER" id="PTHR30332:SF5">
    <property type="entry name" value="SPI-1 TYPE 3 SECRETION SYSTEM SECRETIN"/>
    <property type="match status" value="1"/>
</dbReference>
<feature type="compositionally biased region" description="Gly residues" evidence="5">
    <location>
        <begin position="280"/>
        <end position="292"/>
    </location>
</feature>